<dbReference type="InterPro" id="IPR012678">
    <property type="entry name" value="Ribosomal_uL23/eL15/eS24_sf"/>
</dbReference>
<sequence length="109" mass="11946">MNSATSGAARELAASKLYSIIRAPRVSEKTARLQEVSNQYVFEVATDATKADIKVAVEKLFDVKVDAVNVVNVKGKNKAFKNRSGRRGDWRKAYVKLAEGQSIDVMAKA</sequence>
<keyword evidence="2 6" id="KW-0699">rRNA-binding</keyword>
<dbReference type="AlphaFoldDB" id="A0A372DIC0"/>
<dbReference type="RefSeq" id="WP_117203384.1">
    <property type="nucleotide sequence ID" value="NZ_JBHTBK010000015.1"/>
</dbReference>
<comment type="subunit">
    <text evidence="6">Part of the 50S ribosomal subunit. Contacts protein L29, and trigger factor when it is bound to the ribosome.</text>
</comment>
<comment type="function">
    <text evidence="6">One of the early assembly proteins it binds 23S rRNA. One of the proteins that surrounds the polypeptide exit tunnel on the outside of the ribosome. Forms the main docking site for trigger factor binding to the ribosome.</text>
</comment>
<dbReference type="NCBIfam" id="NF004366">
    <property type="entry name" value="PRK05738.3-2"/>
    <property type="match status" value="1"/>
</dbReference>
<dbReference type="Gene3D" id="3.30.70.330">
    <property type="match status" value="1"/>
</dbReference>
<evidence type="ECO:0000256" key="1">
    <source>
        <dbReference type="ARBA" id="ARBA00006700"/>
    </source>
</evidence>
<dbReference type="PROSITE" id="PS00050">
    <property type="entry name" value="RIBOSOMAL_L23"/>
    <property type="match status" value="1"/>
</dbReference>
<evidence type="ECO:0000256" key="7">
    <source>
        <dbReference type="RuleBase" id="RU003934"/>
    </source>
</evidence>
<evidence type="ECO:0000313" key="8">
    <source>
        <dbReference type="EMBL" id="RFP59321.1"/>
    </source>
</evidence>
<dbReference type="NCBIfam" id="NF004363">
    <property type="entry name" value="PRK05738.2-4"/>
    <property type="match status" value="1"/>
</dbReference>
<dbReference type="GO" id="GO:1990904">
    <property type="term" value="C:ribonucleoprotein complex"/>
    <property type="evidence" value="ECO:0007669"/>
    <property type="project" value="UniProtKB-KW"/>
</dbReference>
<protein>
    <recommendedName>
        <fullName evidence="6">Large ribosomal subunit protein uL23</fullName>
    </recommendedName>
</protein>
<dbReference type="Pfam" id="PF00276">
    <property type="entry name" value="Ribosomal_L23"/>
    <property type="match status" value="1"/>
</dbReference>
<dbReference type="HAMAP" id="MF_01369_B">
    <property type="entry name" value="Ribosomal_uL23_B"/>
    <property type="match status" value="1"/>
</dbReference>
<keyword evidence="3 6" id="KW-0694">RNA-binding</keyword>
<keyword evidence="4 6" id="KW-0689">Ribosomal protein</keyword>
<evidence type="ECO:0000256" key="3">
    <source>
        <dbReference type="ARBA" id="ARBA00022884"/>
    </source>
</evidence>
<comment type="similarity">
    <text evidence="1 6 7">Belongs to the universal ribosomal protein uL23 family.</text>
</comment>
<dbReference type="NCBIfam" id="NF004359">
    <property type="entry name" value="PRK05738.1-3"/>
    <property type="match status" value="1"/>
</dbReference>
<name>A0A372DIC0_9GAMM</name>
<proteinExistence type="inferred from homology"/>
<evidence type="ECO:0000256" key="6">
    <source>
        <dbReference type="HAMAP-Rule" id="MF_01369"/>
    </source>
</evidence>
<comment type="caution">
    <text evidence="8">The sequence shown here is derived from an EMBL/GenBank/DDBJ whole genome shotgun (WGS) entry which is preliminary data.</text>
</comment>
<dbReference type="InterPro" id="IPR013025">
    <property type="entry name" value="Ribosomal_uL23-like"/>
</dbReference>
<dbReference type="InterPro" id="IPR012677">
    <property type="entry name" value="Nucleotide-bd_a/b_plait_sf"/>
</dbReference>
<accession>A0A372DIC0</accession>
<dbReference type="InterPro" id="IPR001014">
    <property type="entry name" value="Ribosomal_uL23_CS"/>
</dbReference>
<dbReference type="GO" id="GO:0005840">
    <property type="term" value="C:ribosome"/>
    <property type="evidence" value="ECO:0007669"/>
    <property type="project" value="UniProtKB-KW"/>
</dbReference>
<dbReference type="Proteomes" id="UP000262917">
    <property type="component" value="Unassembled WGS sequence"/>
</dbReference>
<gene>
    <name evidence="6" type="primary">rplW</name>
    <name evidence="8" type="ORF">D0Y53_11060</name>
</gene>
<dbReference type="GO" id="GO:0006412">
    <property type="term" value="P:translation"/>
    <property type="evidence" value="ECO:0007669"/>
    <property type="project" value="UniProtKB-UniRule"/>
</dbReference>
<dbReference type="PANTHER" id="PTHR11620">
    <property type="entry name" value="60S RIBOSOMAL PROTEIN L23A"/>
    <property type="match status" value="1"/>
</dbReference>
<dbReference type="SUPFAM" id="SSF54189">
    <property type="entry name" value="Ribosomal proteins S24e, L23 and L15e"/>
    <property type="match status" value="1"/>
</dbReference>
<evidence type="ECO:0000256" key="4">
    <source>
        <dbReference type="ARBA" id="ARBA00022980"/>
    </source>
</evidence>
<dbReference type="GO" id="GO:0019843">
    <property type="term" value="F:rRNA binding"/>
    <property type="evidence" value="ECO:0007669"/>
    <property type="project" value="UniProtKB-UniRule"/>
</dbReference>
<keyword evidence="5 6" id="KW-0687">Ribonucleoprotein</keyword>
<evidence type="ECO:0000313" key="9">
    <source>
        <dbReference type="Proteomes" id="UP000262917"/>
    </source>
</evidence>
<dbReference type="GO" id="GO:0003735">
    <property type="term" value="F:structural constituent of ribosome"/>
    <property type="evidence" value="ECO:0007669"/>
    <property type="project" value="InterPro"/>
</dbReference>
<evidence type="ECO:0000256" key="2">
    <source>
        <dbReference type="ARBA" id="ARBA00022730"/>
    </source>
</evidence>
<keyword evidence="9" id="KW-1185">Reference proteome</keyword>
<dbReference type="OrthoDB" id="9793353at2"/>
<dbReference type="EMBL" id="QVPD01000013">
    <property type="protein sequence ID" value="RFP59321.1"/>
    <property type="molecule type" value="Genomic_DNA"/>
</dbReference>
<evidence type="ECO:0000256" key="5">
    <source>
        <dbReference type="ARBA" id="ARBA00023274"/>
    </source>
</evidence>
<organism evidence="8 9">
    <name type="scientific">Cognatiluteimonas weifangensis</name>
    <dbReference type="NCBI Taxonomy" id="2303539"/>
    <lineage>
        <taxon>Bacteria</taxon>
        <taxon>Pseudomonadati</taxon>
        <taxon>Pseudomonadota</taxon>
        <taxon>Gammaproteobacteria</taxon>
        <taxon>Lysobacterales</taxon>
        <taxon>Lysobacteraceae</taxon>
        <taxon>Cognatiluteimonas</taxon>
    </lineage>
</organism>
<dbReference type="FunFam" id="3.30.70.330:FF:000001">
    <property type="entry name" value="50S ribosomal protein L23"/>
    <property type="match status" value="1"/>
</dbReference>
<reference evidence="8 9" key="1">
    <citation type="submission" date="2018-08" db="EMBL/GenBank/DDBJ databases">
        <title>Lysobacter weifangensis sp. nov., a new member of the family 'Xanthomonadaceae', isolated from soil in a farmland.</title>
        <authorList>
            <person name="Zhao H."/>
        </authorList>
    </citation>
    <scope>NUCLEOTIDE SEQUENCE [LARGE SCALE GENOMIC DNA]</scope>
    <source>
        <strain evidence="8 9">WF-2</strain>
    </source>
</reference>